<dbReference type="InterPro" id="IPR018490">
    <property type="entry name" value="cNMP-bd_dom_sf"/>
</dbReference>
<dbReference type="RefSeq" id="WP_063144466.1">
    <property type="nucleotide sequence ID" value="NZ_FJXR01000015.1"/>
</dbReference>
<evidence type="ECO:0000313" key="2">
    <source>
        <dbReference type="EMBL" id="CZV58663.1"/>
    </source>
</evidence>
<dbReference type="InterPro" id="IPR014710">
    <property type="entry name" value="RmlC-like_jellyroll"/>
</dbReference>
<dbReference type="Proteomes" id="UP000076008">
    <property type="component" value="Unassembled WGS sequence"/>
</dbReference>
<dbReference type="SUPFAM" id="SSF51206">
    <property type="entry name" value="cAMP-binding domain-like"/>
    <property type="match status" value="1"/>
</dbReference>
<name>A0A144M6J7_ENTCL</name>
<dbReference type="AlphaFoldDB" id="A0A144M6J7"/>
<evidence type="ECO:0000259" key="1">
    <source>
        <dbReference type="Pfam" id="PF15977"/>
    </source>
</evidence>
<evidence type="ECO:0000313" key="3">
    <source>
        <dbReference type="Proteomes" id="UP000076008"/>
    </source>
</evidence>
<dbReference type="InterPro" id="IPR041687">
    <property type="entry name" value="HTH_46"/>
</dbReference>
<accession>A0A144M6J7</accession>
<dbReference type="Pfam" id="PF15977">
    <property type="entry name" value="HTH_46"/>
    <property type="match status" value="1"/>
</dbReference>
<reference evidence="2 3" key="1">
    <citation type="submission" date="2016-03" db="EMBL/GenBank/DDBJ databases">
        <authorList>
            <consortium name="Pathogen Informatics"/>
        </authorList>
    </citation>
    <scope>NUCLEOTIDE SEQUENCE [LARGE SCALE GENOMIC DNA]</scope>
    <source>
        <strain evidence="3">e1252</strain>
    </source>
</reference>
<gene>
    <name evidence="2" type="ORF">SAMEA2273318_02758</name>
</gene>
<protein>
    <submittedName>
        <fullName evidence="2">Protein YaiV</fullName>
    </submittedName>
</protein>
<feature type="domain" description="IprA winged helix-turn-helix" evidence="1">
    <location>
        <begin position="138"/>
        <end position="204"/>
    </location>
</feature>
<organism evidence="2 3">
    <name type="scientific">Enterobacter cloacae</name>
    <dbReference type="NCBI Taxonomy" id="550"/>
    <lineage>
        <taxon>Bacteria</taxon>
        <taxon>Pseudomonadati</taxon>
        <taxon>Pseudomonadota</taxon>
        <taxon>Gammaproteobacteria</taxon>
        <taxon>Enterobacterales</taxon>
        <taxon>Enterobacteriaceae</taxon>
        <taxon>Enterobacter</taxon>
        <taxon>Enterobacter cloacae complex</taxon>
    </lineage>
</organism>
<sequence length="207" mass="24182">MLSIYAKKLRPQHEMETIISATSGFEEKTLKKWQKISTSDSQYIHIIVSGEVEFRRESDELCMFTVTGQCIFGLSAMYYNATHMYGLVRGNTVVRSIKKEVFAQLMTDNNLWPELTKVLSWYICMLSKRDDVLVARSAYAVVREFLYEINELIVHHQRDINIYDYIQEYTNLARSTIIKILSDLKKGQYIVVEKGRLLNLTTLPEKY</sequence>
<dbReference type="EMBL" id="FJXR01000015">
    <property type="protein sequence ID" value="CZV58663.1"/>
    <property type="molecule type" value="Genomic_DNA"/>
</dbReference>
<dbReference type="Gene3D" id="2.60.120.10">
    <property type="entry name" value="Jelly Rolls"/>
    <property type="match status" value="1"/>
</dbReference>
<proteinExistence type="predicted"/>